<dbReference type="InterPro" id="IPR004843">
    <property type="entry name" value="Calcineurin-like_PHP"/>
</dbReference>
<accession>A0A3L7DZ13</accession>
<evidence type="ECO:0000256" key="1">
    <source>
        <dbReference type="ARBA" id="ARBA00022729"/>
    </source>
</evidence>
<dbReference type="GO" id="GO:0003993">
    <property type="term" value="F:acid phosphatase activity"/>
    <property type="evidence" value="ECO:0007669"/>
    <property type="project" value="InterPro"/>
</dbReference>
<feature type="domain" description="Calcineurin-like phosphoesterase" evidence="4">
    <location>
        <begin position="146"/>
        <end position="429"/>
    </location>
</feature>
<keyword evidence="6" id="KW-1185">Reference proteome</keyword>
<dbReference type="OrthoDB" id="9804511at2"/>
<name>A0A3L7DZ13_9GAMM</name>
<dbReference type="InterPro" id="IPR008963">
    <property type="entry name" value="Purple_acid_Pase-like_N"/>
</dbReference>
<dbReference type="AlphaFoldDB" id="A0A3L7DZ13"/>
<reference evidence="5 6" key="1">
    <citation type="submission" date="2018-07" db="EMBL/GenBank/DDBJ databases">
        <title>Halioglobus sp. genome submission.</title>
        <authorList>
            <person name="Ye M.-Q."/>
            <person name="Du Z.-J."/>
        </authorList>
    </citation>
    <scope>NUCLEOTIDE SEQUENCE [LARGE SCALE GENOMIC DNA]</scope>
    <source>
        <strain evidence="5 6">U0301</strain>
    </source>
</reference>
<dbReference type="Proteomes" id="UP000265509">
    <property type="component" value="Unassembled WGS sequence"/>
</dbReference>
<dbReference type="InterPro" id="IPR039331">
    <property type="entry name" value="PAPs-like"/>
</dbReference>
<dbReference type="GO" id="GO:0046872">
    <property type="term" value="F:metal ion binding"/>
    <property type="evidence" value="ECO:0007669"/>
    <property type="project" value="InterPro"/>
</dbReference>
<feature type="compositionally biased region" description="Low complexity" evidence="2">
    <location>
        <begin position="279"/>
        <end position="289"/>
    </location>
</feature>
<dbReference type="SUPFAM" id="SSF56300">
    <property type="entry name" value="Metallo-dependent phosphatases"/>
    <property type="match status" value="1"/>
</dbReference>
<gene>
    <name evidence="5" type="ORF">DWB85_12650</name>
</gene>
<evidence type="ECO:0000313" key="5">
    <source>
        <dbReference type="EMBL" id="RLQ21373.1"/>
    </source>
</evidence>
<dbReference type="PANTHER" id="PTHR22953">
    <property type="entry name" value="ACID PHOSPHATASE RELATED"/>
    <property type="match status" value="1"/>
</dbReference>
<sequence>MKRSGFTASPRRLVHLGLAVATITLAACSTPGDRVTANCNGTEVSPERLFLQQLGSDRAIIKWRGNASGGASADQLCFGKDSNALPLSSLTRASETGLGHREAVLEGLEPETTYYYSIGGAGTAAPGQSFRTAPVADSAPVDGNTHILIVGDSGTPSEGVSEKRPGGKYPGQAAAVLKGYQRYAAAQGGEDLDLFLLLGDNAYEAGTDAQWQLAFFDLYADIIKRTQTLPTIGNHEMGVANMLLPGYLMCELMHVARENCGDNFDPPGDLHPMATAGTSTSSDPASYSSNGRSAEPDGTSMPYLDIFSLPTRGEMGGVPSGTEQYYSVDYANVHVVSLDSQLSARDATARDTMKRWLIEDLSANTRDWTIVIFHHPPYTKGANHDSDDVGGSSAGATIDRPEWDMRNEFTPVFEQYGVDLVYSGHAHSYERSYYLQGHTGTSDTFDPLRHAETVAGRPATGRPADGETYRQKSPTSGNLDDRVVYTVAGSSGKADKGGDQLGITADDEWLRHPAHVIQPLASSRCQHDAGCREGLRGLAVLGSVVVDAGRSSLRARFIDTHGDVLDEFVIQR</sequence>
<dbReference type="EMBL" id="QRAN01000013">
    <property type="protein sequence ID" value="RLQ21373.1"/>
    <property type="molecule type" value="Genomic_DNA"/>
</dbReference>
<dbReference type="PANTHER" id="PTHR22953:SF153">
    <property type="entry name" value="PURPLE ACID PHOSPHATASE"/>
    <property type="match status" value="1"/>
</dbReference>
<evidence type="ECO:0000256" key="2">
    <source>
        <dbReference type="SAM" id="MobiDB-lite"/>
    </source>
</evidence>
<comment type="caution">
    <text evidence="5">The sequence shown here is derived from an EMBL/GenBank/DDBJ whole genome shotgun (WGS) entry which is preliminary data.</text>
</comment>
<dbReference type="Gene3D" id="3.60.21.10">
    <property type="match status" value="1"/>
</dbReference>
<evidence type="ECO:0000256" key="3">
    <source>
        <dbReference type="SAM" id="SignalP"/>
    </source>
</evidence>
<keyword evidence="1 3" id="KW-0732">Signal</keyword>
<feature type="region of interest" description="Disordered" evidence="2">
    <location>
        <begin position="455"/>
        <end position="477"/>
    </location>
</feature>
<protein>
    <submittedName>
        <fullName evidence="5">Metallophosphoesterase family protein</fullName>
    </submittedName>
</protein>
<dbReference type="SUPFAM" id="SSF49363">
    <property type="entry name" value="Purple acid phosphatase, N-terminal domain"/>
    <property type="match status" value="1"/>
</dbReference>
<feature type="signal peptide" evidence="3">
    <location>
        <begin position="1"/>
        <end position="26"/>
    </location>
</feature>
<feature type="chain" id="PRO_5018103932" evidence="3">
    <location>
        <begin position="27"/>
        <end position="572"/>
    </location>
</feature>
<feature type="region of interest" description="Disordered" evidence="2">
    <location>
        <begin position="266"/>
        <end position="298"/>
    </location>
</feature>
<dbReference type="RefSeq" id="WP_117955182.1">
    <property type="nucleotide sequence ID" value="NZ_QRAN01000013.1"/>
</dbReference>
<proteinExistence type="predicted"/>
<dbReference type="Pfam" id="PF00149">
    <property type="entry name" value="Metallophos"/>
    <property type="match status" value="1"/>
</dbReference>
<dbReference type="PROSITE" id="PS51257">
    <property type="entry name" value="PROKAR_LIPOPROTEIN"/>
    <property type="match status" value="1"/>
</dbReference>
<dbReference type="InterPro" id="IPR029052">
    <property type="entry name" value="Metallo-depent_PP-like"/>
</dbReference>
<organism evidence="5 6">
    <name type="scientific">Seongchinamella sediminis</name>
    <dbReference type="NCBI Taxonomy" id="2283635"/>
    <lineage>
        <taxon>Bacteria</taxon>
        <taxon>Pseudomonadati</taxon>
        <taxon>Pseudomonadota</taxon>
        <taxon>Gammaproteobacteria</taxon>
        <taxon>Cellvibrionales</taxon>
        <taxon>Halieaceae</taxon>
        <taxon>Seongchinamella</taxon>
    </lineage>
</organism>
<evidence type="ECO:0000259" key="4">
    <source>
        <dbReference type="Pfam" id="PF00149"/>
    </source>
</evidence>
<evidence type="ECO:0000313" key="6">
    <source>
        <dbReference type="Proteomes" id="UP000265509"/>
    </source>
</evidence>
<dbReference type="Gene3D" id="2.60.40.380">
    <property type="entry name" value="Purple acid phosphatase-like, N-terminal"/>
    <property type="match status" value="1"/>
</dbReference>